<keyword evidence="2" id="KW-1185">Reference proteome</keyword>
<sequence>MRIRGALEDKVAGFSHLAPRFETDKSSGKQNSDIRGAWDYHISTITFGIVAVIMIMVIVAVVSFLLVGEVSDDSEDLGLDSVVEGKPGGSSGDGGEIPLPPELPIAPVLVTLPTPGPIRRITPRPFTSPPRPPATLPPPPPSEKSDAELVCTVGSLATDPNFLPTDGLCDYLFYCNVLFLKGKLMGVELNGSWTVFVDSIGRYSSTEGGIGFDVRYLSQQTLENTALQRLLDTLASSNLKHYGLFNILTQANRLLGLMDKVIQLIDGLKSIQGNDSKRKTMIAIGVFNYADADAWSLYSNQFRRAVGRTKADTVIALSSTSSIESGKECHSAPPSVYDATQLPEPARSRARAYPDFDCVGLGSVTLLPGGVEVGLPFSRPKSVELFEDEYSLEDKVSALSRDFKLRSNMAWLIMNVNLGDFTGTCYEEPFQLLEWLHEHLKAL</sequence>
<protein>
    <submittedName>
        <fullName evidence="1">Uncharacterized protein</fullName>
    </submittedName>
</protein>
<accession>A0ACB7RZZ8</accession>
<organism evidence="1 2">
    <name type="scientific">Hyalomma asiaticum</name>
    <name type="common">Tick</name>
    <dbReference type="NCBI Taxonomy" id="266040"/>
    <lineage>
        <taxon>Eukaryota</taxon>
        <taxon>Metazoa</taxon>
        <taxon>Ecdysozoa</taxon>
        <taxon>Arthropoda</taxon>
        <taxon>Chelicerata</taxon>
        <taxon>Arachnida</taxon>
        <taxon>Acari</taxon>
        <taxon>Parasitiformes</taxon>
        <taxon>Ixodida</taxon>
        <taxon>Ixodoidea</taxon>
        <taxon>Ixodidae</taxon>
        <taxon>Hyalomminae</taxon>
        <taxon>Hyalomma</taxon>
    </lineage>
</organism>
<gene>
    <name evidence="1" type="ORF">HPB50_025349</name>
</gene>
<reference evidence="1" key="1">
    <citation type="submission" date="2020-05" db="EMBL/GenBank/DDBJ databases">
        <title>Large-scale comparative analyses of tick genomes elucidate their genetic diversity and vector capacities.</title>
        <authorList>
            <person name="Jia N."/>
            <person name="Wang J."/>
            <person name="Shi W."/>
            <person name="Du L."/>
            <person name="Sun Y."/>
            <person name="Zhan W."/>
            <person name="Jiang J."/>
            <person name="Wang Q."/>
            <person name="Zhang B."/>
            <person name="Ji P."/>
            <person name="Sakyi L.B."/>
            <person name="Cui X."/>
            <person name="Yuan T."/>
            <person name="Jiang B."/>
            <person name="Yang W."/>
            <person name="Lam T.T.-Y."/>
            <person name="Chang Q."/>
            <person name="Ding S."/>
            <person name="Wang X."/>
            <person name="Zhu J."/>
            <person name="Ruan X."/>
            <person name="Zhao L."/>
            <person name="Wei J."/>
            <person name="Que T."/>
            <person name="Du C."/>
            <person name="Cheng J."/>
            <person name="Dai P."/>
            <person name="Han X."/>
            <person name="Huang E."/>
            <person name="Gao Y."/>
            <person name="Liu J."/>
            <person name="Shao H."/>
            <person name="Ye R."/>
            <person name="Li L."/>
            <person name="Wei W."/>
            <person name="Wang X."/>
            <person name="Wang C."/>
            <person name="Yang T."/>
            <person name="Huo Q."/>
            <person name="Li W."/>
            <person name="Guo W."/>
            <person name="Chen H."/>
            <person name="Zhou L."/>
            <person name="Ni X."/>
            <person name="Tian J."/>
            <person name="Zhou Y."/>
            <person name="Sheng Y."/>
            <person name="Liu T."/>
            <person name="Pan Y."/>
            <person name="Xia L."/>
            <person name="Li J."/>
            <person name="Zhao F."/>
            <person name="Cao W."/>
        </authorList>
    </citation>
    <scope>NUCLEOTIDE SEQUENCE</scope>
    <source>
        <strain evidence="1">Hyas-2018</strain>
    </source>
</reference>
<dbReference type="Proteomes" id="UP000821845">
    <property type="component" value="Chromosome 7"/>
</dbReference>
<evidence type="ECO:0000313" key="1">
    <source>
        <dbReference type="EMBL" id="KAH6927034.1"/>
    </source>
</evidence>
<proteinExistence type="predicted"/>
<name>A0ACB7RZZ8_HYAAI</name>
<evidence type="ECO:0000313" key="2">
    <source>
        <dbReference type="Proteomes" id="UP000821845"/>
    </source>
</evidence>
<dbReference type="EMBL" id="CM023487">
    <property type="protein sequence ID" value="KAH6927034.1"/>
    <property type="molecule type" value="Genomic_DNA"/>
</dbReference>
<comment type="caution">
    <text evidence="1">The sequence shown here is derived from an EMBL/GenBank/DDBJ whole genome shotgun (WGS) entry which is preliminary data.</text>
</comment>